<keyword evidence="2" id="KW-0328">Glycosyltransferase</keyword>
<keyword evidence="6" id="KW-1185">Reference proteome</keyword>
<evidence type="ECO:0000256" key="3">
    <source>
        <dbReference type="ARBA" id="ARBA00022679"/>
    </source>
</evidence>
<evidence type="ECO:0000259" key="4">
    <source>
        <dbReference type="Pfam" id="PF00535"/>
    </source>
</evidence>
<dbReference type="GO" id="GO:0009247">
    <property type="term" value="P:glycolipid biosynthetic process"/>
    <property type="evidence" value="ECO:0007669"/>
    <property type="project" value="TreeGrafter"/>
</dbReference>
<protein>
    <submittedName>
        <fullName evidence="5">Polyprenol monophosphomannose synthase</fullName>
    </submittedName>
</protein>
<evidence type="ECO:0000313" key="5">
    <source>
        <dbReference type="EMBL" id="TNJ40128.1"/>
    </source>
</evidence>
<comment type="similarity">
    <text evidence="1">Belongs to the glycosyltransferase 2 family.</text>
</comment>
<dbReference type="PANTHER" id="PTHR43398:SF1">
    <property type="entry name" value="DOLICHOL-PHOSPHATE MANNOSYLTRANSFERASE SUBUNIT 1"/>
    <property type="match status" value="1"/>
</dbReference>
<reference evidence="5 6" key="1">
    <citation type="submission" date="2019-05" db="EMBL/GenBank/DDBJ databases">
        <title>Draft Whole-Genome sequence of the green sulfur bacterium Chlorobaculum thiosulfatiphilum DSM 249.</title>
        <authorList>
            <person name="Meyer T.E."/>
            <person name="Kyndt J.A."/>
        </authorList>
    </citation>
    <scope>NUCLEOTIDE SEQUENCE [LARGE SCALE GENOMIC DNA]</scope>
    <source>
        <strain evidence="5 6">DSM 249</strain>
    </source>
</reference>
<dbReference type="SUPFAM" id="SSF53448">
    <property type="entry name" value="Nucleotide-diphospho-sugar transferases"/>
    <property type="match status" value="1"/>
</dbReference>
<dbReference type="GO" id="GO:0004582">
    <property type="term" value="F:dolichyl-phosphate beta-D-mannosyltransferase activity"/>
    <property type="evidence" value="ECO:0007669"/>
    <property type="project" value="InterPro"/>
</dbReference>
<sequence length="250" mass="28241">MVQKKEREPVTAKTLIIIPTYNEADNIRPLIESIIERYPASFDILVIDDNSPDGTSGIVRRIMEKETRITLLTRPTKLGLGTAYLMGFRYALDRGYERVIEMDADFSHDPASIASLTEAMKGADMVIGSRYMNNTVNVVNWPLSRLILSKSASIYTRWITGMPVSDPTSGFKCISAKALSAIALDRVHSQGYSFQIEIDFRVWKKGLVIHEVPIIFVDRSVGKSKMTRKNIVEAVWMVWWLKLLSIAGRL</sequence>
<organism evidence="5 6">
    <name type="scientific">Chlorobaculum thiosulfatiphilum</name>
    <name type="common">Chlorobium limicola f.sp. thiosulfatophilum</name>
    <dbReference type="NCBI Taxonomy" id="115852"/>
    <lineage>
        <taxon>Bacteria</taxon>
        <taxon>Pseudomonadati</taxon>
        <taxon>Chlorobiota</taxon>
        <taxon>Chlorobiia</taxon>
        <taxon>Chlorobiales</taxon>
        <taxon>Chlorobiaceae</taxon>
        <taxon>Chlorobaculum</taxon>
    </lineage>
</organism>
<evidence type="ECO:0000256" key="2">
    <source>
        <dbReference type="ARBA" id="ARBA00022676"/>
    </source>
</evidence>
<dbReference type="Gene3D" id="3.90.550.10">
    <property type="entry name" value="Spore Coat Polysaccharide Biosynthesis Protein SpsA, Chain A"/>
    <property type="match status" value="1"/>
</dbReference>
<accession>A0A5C4SAE7</accession>
<dbReference type="OrthoDB" id="9810303at2"/>
<name>A0A5C4SAE7_CHLTI</name>
<feature type="domain" description="Glycosyltransferase 2-like" evidence="4">
    <location>
        <begin position="16"/>
        <end position="174"/>
    </location>
</feature>
<dbReference type="Proteomes" id="UP000308271">
    <property type="component" value="Unassembled WGS sequence"/>
</dbReference>
<comment type="caution">
    <text evidence="5">The sequence shown here is derived from an EMBL/GenBank/DDBJ whole genome shotgun (WGS) entry which is preliminary data.</text>
</comment>
<dbReference type="PANTHER" id="PTHR43398">
    <property type="entry name" value="DOLICHOL-PHOSPHATE MANNOSYLTRANSFERASE SUBUNIT 1"/>
    <property type="match status" value="1"/>
</dbReference>
<evidence type="ECO:0000256" key="1">
    <source>
        <dbReference type="ARBA" id="ARBA00006739"/>
    </source>
</evidence>
<dbReference type="GO" id="GO:0016020">
    <property type="term" value="C:membrane"/>
    <property type="evidence" value="ECO:0007669"/>
    <property type="project" value="GOC"/>
</dbReference>
<proteinExistence type="inferred from homology"/>
<dbReference type="FunFam" id="3.90.550.10:FF:000122">
    <property type="entry name" value="Dolichol-phosphate mannosyltransferase subunit 1"/>
    <property type="match status" value="1"/>
</dbReference>
<dbReference type="InterPro" id="IPR029044">
    <property type="entry name" value="Nucleotide-diphossugar_trans"/>
</dbReference>
<dbReference type="InterPro" id="IPR001173">
    <property type="entry name" value="Glyco_trans_2-like"/>
</dbReference>
<dbReference type="EMBL" id="VDCH01000002">
    <property type="protein sequence ID" value="TNJ40128.1"/>
    <property type="molecule type" value="Genomic_DNA"/>
</dbReference>
<gene>
    <name evidence="5" type="ORF">FGF66_01800</name>
</gene>
<dbReference type="CDD" id="cd06442">
    <property type="entry name" value="DPM1_like"/>
    <property type="match status" value="1"/>
</dbReference>
<dbReference type="InterPro" id="IPR039528">
    <property type="entry name" value="DPM1-like"/>
</dbReference>
<keyword evidence="3" id="KW-0808">Transferase</keyword>
<dbReference type="Pfam" id="PF00535">
    <property type="entry name" value="Glycos_transf_2"/>
    <property type="match status" value="1"/>
</dbReference>
<dbReference type="AlphaFoldDB" id="A0A5C4SAE7"/>
<evidence type="ECO:0000313" key="6">
    <source>
        <dbReference type="Proteomes" id="UP000308271"/>
    </source>
</evidence>